<dbReference type="SMART" id="SM00195">
    <property type="entry name" value="DSPc"/>
    <property type="match status" value="1"/>
</dbReference>
<dbReference type="InterPro" id="IPR020422">
    <property type="entry name" value="TYR_PHOSPHATASE_DUAL_dom"/>
</dbReference>
<dbReference type="EMBL" id="CAJNOH010000393">
    <property type="protein sequence ID" value="CAF1026154.1"/>
    <property type="molecule type" value="Genomic_DNA"/>
</dbReference>
<feature type="domain" description="Tyrosine specific protein phosphatases" evidence="7">
    <location>
        <begin position="317"/>
        <end position="372"/>
    </location>
</feature>
<evidence type="ECO:0000313" key="11">
    <source>
        <dbReference type="EMBL" id="CAF1214860.1"/>
    </source>
</evidence>
<dbReference type="Proteomes" id="UP000663870">
    <property type="component" value="Unassembled WGS sequence"/>
</dbReference>
<dbReference type="Gene3D" id="3.90.190.10">
    <property type="entry name" value="Protein tyrosine phosphatase superfamily"/>
    <property type="match status" value="1"/>
</dbReference>
<comment type="caution">
    <text evidence="9">The sequence shown here is derived from an EMBL/GenBank/DDBJ whole genome shotgun (WGS) entry which is preliminary data.</text>
</comment>
<dbReference type="PROSITE" id="PS00383">
    <property type="entry name" value="TYR_PHOSPHATASE_1"/>
    <property type="match status" value="1"/>
</dbReference>
<dbReference type="Pfam" id="PF00581">
    <property type="entry name" value="Rhodanese"/>
    <property type="match status" value="1"/>
</dbReference>
<dbReference type="Gene3D" id="3.40.250.10">
    <property type="entry name" value="Rhodanese-like domain"/>
    <property type="match status" value="1"/>
</dbReference>
<dbReference type="InterPro" id="IPR000340">
    <property type="entry name" value="Dual-sp_phosphatase_cat-dom"/>
</dbReference>
<evidence type="ECO:0000259" key="6">
    <source>
        <dbReference type="PROSITE" id="PS50054"/>
    </source>
</evidence>
<evidence type="ECO:0000256" key="4">
    <source>
        <dbReference type="ARBA" id="ARBA00022912"/>
    </source>
</evidence>
<dbReference type="PRINTS" id="PR01908">
    <property type="entry name" value="ADSPHPHTASE"/>
</dbReference>
<dbReference type="InterPro" id="IPR029021">
    <property type="entry name" value="Prot-tyrosine_phosphatase-like"/>
</dbReference>
<feature type="compositionally biased region" description="Low complexity" evidence="5">
    <location>
        <begin position="401"/>
        <end position="424"/>
    </location>
</feature>
<dbReference type="GO" id="GO:0043409">
    <property type="term" value="P:negative regulation of MAPK cascade"/>
    <property type="evidence" value="ECO:0007669"/>
    <property type="project" value="TreeGrafter"/>
</dbReference>
<evidence type="ECO:0000256" key="1">
    <source>
        <dbReference type="ARBA" id="ARBA00008601"/>
    </source>
</evidence>
<dbReference type="PROSITE" id="PS50054">
    <property type="entry name" value="TYR_PHOSPHATASE_DUAL"/>
    <property type="match status" value="1"/>
</dbReference>
<sequence>MINEHCHLFEHELIGLIKRTTVYSHLLSLSSPFTSYTSDSSRSMSRIYNDYVLAEKTMNTFTNIDKSTKTTTTKRAPLTKAYSCSDALPSNSTDHCAFITPTQFVELVHNSNAQKMPILDCRSQMDFGCERIRSSHNINCRTKIMARKLTSKRLEDIEPNLSSSLSNSDTVILYDQSTDLRAEEKMNSLPINLVVQAAQKSNKKVQIIQGGLDAVKTEYPDFIECPTGTFKDEQDLTPPPPSPDAIDKENVVMTEILPHIFVGNILDAQTCDRLIQNGITHIVNCTPDLPFYWEKKYEYMRVDILDSPSQNIRKHFEDFISFIDNALRIKTNNVLVHCSAGISRSPTLVLAYMMKKNRWTLDEAFDKMRKLRQIVDPNVSFIIQLREWEKYIMTTITTTPSTSTDMNDDNSGINNSNSTRSTSNAYCGSSSKNKTDTKTCTDSAIIVN</sequence>
<evidence type="ECO:0000256" key="3">
    <source>
        <dbReference type="ARBA" id="ARBA00022801"/>
    </source>
</evidence>
<dbReference type="EMBL" id="CAJNOL010000812">
    <property type="protein sequence ID" value="CAF1206823.1"/>
    <property type="molecule type" value="Genomic_DNA"/>
</dbReference>
<dbReference type="PROSITE" id="PS50206">
    <property type="entry name" value="RHODANESE_3"/>
    <property type="match status" value="1"/>
</dbReference>
<keyword evidence="13" id="KW-1185">Reference proteome</keyword>
<dbReference type="PROSITE" id="PS50056">
    <property type="entry name" value="TYR_PHOSPHATASE_2"/>
    <property type="match status" value="1"/>
</dbReference>
<organism evidence="9 12">
    <name type="scientific">Rotaria sordida</name>
    <dbReference type="NCBI Taxonomy" id="392033"/>
    <lineage>
        <taxon>Eukaryota</taxon>
        <taxon>Metazoa</taxon>
        <taxon>Spiralia</taxon>
        <taxon>Gnathifera</taxon>
        <taxon>Rotifera</taxon>
        <taxon>Eurotatoria</taxon>
        <taxon>Bdelloidea</taxon>
        <taxon>Philodinida</taxon>
        <taxon>Philodinidae</taxon>
        <taxon>Rotaria</taxon>
    </lineage>
</organism>
<dbReference type="InterPro" id="IPR003595">
    <property type="entry name" value="Tyr_Pase_cat"/>
</dbReference>
<dbReference type="EC" id="3.1.3.48" evidence="2"/>
<feature type="region of interest" description="Disordered" evidence="5">
    <location>
        <begin position="401"/>
        <end position="437"/>
    </location>
</feature>
<dbReference type="InterPro" id="IPR036873">
    <property type="entry name" value="Rhodanese-like_dom_sf"/>
</dbReference>
<dbReference type="Pfam" id="PF00782">
    <property type="entry name" value="DSPc"/>
    <property type="match status" value="1"/>
</dbReference>
<evidence type="ECO:0000259" key="7">
    <source>
        <dbReference type="PROSITE" id="PS50056"/>
    </source>
</evidence>
<evidence type="ECO:0000313" key="10">
    <source>
        <dbReference type="EMBL" id="CAF1206823.1"/>
    </source>
</evidence>
<keyword evidence="3" id="KW-0378">Hydrolase</keyword>
<evidence type="ECO:0000259" key="8">
    <source>
        <dbReference type="PROSITE" id="PS50206"/>
    </source>
</evidence>
<dbReference type="InterPro" id="IPR016130">
    <property type="entry name" value="Tyr_Pase_AS"/>
</dbReference>
<dbReference type="GO" id="GO:0005737">
    <property type="term" value="C:cytoplasm"/>
    <property type="evidence" value="ECO:0007669"/>
    <property type="project" value="TreeGrafter"/>
</dbReference>
<dbReference type="PANTHER" id="PTHR10159">
    <property type="entry name" value="DUAL SPECIFICITY PROTEIN PHOSPHATASE"/>
    <property type="match status" value="1"/>
</dbReference>
<protein>
    <recommendedName>
        <fullName evidence="2">protein-tyrosine-phosphatase</fullName>
        <ecNumber evidence="2">3.1.3.48</ecNumber>
    </recommendedName>
</protein>
<dbReference type="SUPFAM" id="SSF52799">
    <property type="entry name" value="(Phosphotyrosine protein) phosphatases II"/>
    <property type="match status" value="1"/>
</dbReference>
<dbReference type="Proteomes" id="UP000663854">
    <property type="component" value="Unassembled WGS sequence"/>
</dbReference>
<dbReference type="GO" id="GO:0004725">
    <property type="term" value="F:protein tyrosine phosphatase activity"/>
    <property type="evidence" value="ECO:0007669"/>
    <property type="project" value="UniProtKB-EC"/>
</dbReference>
<accession>A0A814ILT2</accession>
<dbReference type="PANTHER" id="PTHR10159:SF519">
    <property type="entry name" value="DUAL SPECIFICITY PROTEIN PHOSPHATASE MPK3"/>
    <property type="match status" value="1"/>
</dbReference>
<feature type="domain" description="Tyrosine-protein phosphatase" evidence="6">
    <location>
        <begin position="250"/>
        <end position="394"/>
    </location>
</feature>
<evidence type="ECO:0000313" key="12">
    <source>
        <dbReference type="Proteomes" id="UP000663854"/>
    </source>
</evidence>
<dbReference type="SMART" id="SM00404">
    <property type="entry name" value="PTPc_motif"/>
    <property type="match status" value="1"/>
</dbReference>
<evidence type="ECO:0000313" key="13">
    <source>
        <dbReference type="Proteomes" id="UP000663870"/>
    </source>
</evidence>
<dbReference type="InterPro" id="IPR000387">
    <property type="entry name" value="Tyr_Pase_dom"/>
</dbReference>
<evidence type="ECO:0000256" key="2">
    <source>
        <dbReference type="ARBA" id="ARBA00013064"/>
    </source>
</evidence>
<dbReference type="AlphaFoldDB" id="A0A814ILT2"/>
<keyword evidence="4" id="KW-0904">Protein phosphatase</keyword>
<dbReference type="InterPro" id="IPR001763">
    <property type="entry name" value="Rhodanese-like_dom"/>
</dbReference>
<name>A0A814ILT2_9BILA</name>
<evidence type="ECO:0000256" key="5">
    <source>
        <dbReference type="SAM" id="MobiDB-lite"/>
    </source>
</evidence>
<dbReference type="EMBL" id="CAJNOL010000836">
    <property type="protein sequence ID" value="CAF1214860.1"/>
    <property type="molecule type" value="Genomic_DNA"/>
</dbReference>
<gene>
    <name evidence="10" type="ORF">JXQ802_LOCUS24725</name>
    <name evidence="11" type="ORF">JXQ802_LOCUS25130</name>
    <name evidence="9" type="ORF">PYM288_LOCUS15884</name>
</gene>
<reference evidence="9" key="1">
    <citation type="submission" date="2021-02" db="EMBL/GenBank/DDBJ databases">
        <authorList>
            <person name="Nowell W R."/>
        </authorList>
    </citation>
    <scope>NUCLEOTIDE SEQUENCE</scope>
</reference>
<proteinExistence type="inferred from homology"/>
<dbReference type="CDD" id="cd14498">
    <property type="entry name" value="DSP"/>
    <property type="match status" value="1"/>
</dbReference>
<comment type="similarity">
    <text evidence="1">Belongs to the protein-tyrosine phosphatase family. Non-receptor class dual specificity subfamily.</text>
</comment>
<feature type="domain" description="Rhodanese" evidence="8">
    <location>
        <begin position="112"/>
        <end position="224"/>
    </location>
</feature>
<evidence type="ECO:0000313" key="9">
    <source>
        <dbReference type="EMBL" id="CAF1026154.1"/>
    </source>
</evidence>
<dbReference type="SUPFAM" id="SSF52821">
    <property type="entry name" value="Rhodanese/Cell cycle control phosphatase"/>
    <property type="match status" value="1"/>
</dbReference>